<dbReference type="PANTHER" id="PTHR43884:SF12">
    <property type="entry name" value="ISOVALERYL-COA DEHYDROGENASE, MITOCHONDRIAL-RELATED"/>
    <property type="match status" value="1"/>
</dbReference>
<sequence length="354" mass="36741">MTSTSAHVSPALAGWLHDHAEALDSGTIDSLQVLPRLAADGVFARGTAAGQGSGDIGHAIETIAQLATHSLTAAFVGWGQSVVIETLLRGANPRLAEACLPELLAGRLAGASGLSNAIKSLGGFDRLRIQAAERPGGWALTGRVDWITNLRPAGFLATAATATPQGGIAIVALRDHAQGLTRHPDLPLMGLRASSTAALDLVDLPLAPADVIHPDARQFLPGLRPVLVGLQCGFAIGLARAGLHASAGRADVLAPAHEALAARLATLTAELLQGVRQERFVTQPARLFALRIALAETAQQAVELELQATGGAAYLQGEGGFARRWREAAFLPIVTPSLVQLKTELSRLQAPGSR</sequence>
<name>A0AAN1VI14_9BORD</name>
<proteinExistence type="predicted"/>
<organism evidence="1 2">
    <name type="scientific">Bordetella hinzii</name>
    <dbReference type="NCBI Taxonomy" id="103855"/>
    <lineage>
        <taxon>Bacteria</taxon>
        <taxon>Pseudomonadati</taxon>
        <taxon>Pseudomonadota</taxon>
        <taxon>Betaproteobacteria</taxon>
        <taxon>Burkholderiales</taxon>
        <taxon>Alcaligenaceae</taxon>
        <taxon>Bordetella</taxon>
    </lineage>
</organism>
<dbReference type="EMBL" id="CP024172">
    <property type="protein sequence ID" value="AZW19255.1"/>
    <property type="molecule type" value="Genomic_DNA"/>
</dbReference>
<evidence type="ECO:0000313" key="1">
    <source>
        <dbReference type="EMBL" id="AZW19255.1"/>
    </source>
</evidence>
<dbReference type="PANTHER" id="PTHR43884">
    <property type="entry name" value="ACYL-COA DEHYDROGENASE"/>
    <property type="match status" value="1"/>
</dbReference>
<dbReference type="InterPro" id="IPR046373">
    <property type="entry name" value="Acyl-CoA_Oxase/DH_mid-dom_sf"/>
</dbReference>
<dbReference type="Proteomes" id="UP000282741">
    <property type="component" value="Chromosome"/>
</dbReference>
<gene>
    <name evidence="1" type="ORF">CS347_22120</name>
</gene>
<reference evidence="2" key="1">
    <citation type="submission" date="2017-10" db="EMBL/GenBank/DDBJ databases">
        <title>Whole genome sequencing of various Bordetella species.</title>
        <authorList>
            <person name="Weigand M.R."/>
            <person name="Loparev V."/>
            <person name="Peng Y."/>
            <person name="Bowden K.E."/>
            <person name="Tondella M.L."/>
            <person name="Williams M.M."/>
        </authorList>
    </citation>
    <scope>NUCLEOTIDE SEQUENCE [LARGE SCALE GENOMIC DNA]</scope>
    <source>
        <strain evidence="2">H720</strain>
    </source>
</reference>
<accession>A0AAN1VI14</accession>
<dbReference type="InterPro" id="IPR009100">
    <property type="entry name" value="AcylCoA_DH/oxidase_NM_dom_sf"/>
</dbReference>
<dbReference type="RefSeq" id="WP_032970683.1">
    <property type="nucleotide sequence ID" value="NZ_CP012077.1"/>
</dbReference>
<dbReference type="AlphaFoldDB" id="A0AAN1VI14"/>
<dbReference type="Gene3D" id="2.40.110.10">
    <property type="entry name" value="Butyryl-CoA Dehydrogenase, subunit A, domain 2"/>
    <property type="match status" value="1"/>
</dbReference>
<evidence type="ECO:0000313" key="2">
    <source>
        <dbReference type="Proteomes" id="UP000282741"/>
    </source>
</evidence>
<dbReference type="GO" id="GO:0003995">
    <property type="term" value="F:acyl-CoA dehydrogenase activity"/>
    <property type="evidence" value="ECO:0007669"/>
    <property type="project" value="TreeGrafter"/>
</dbReference>
<dbReference type="SUPFAM" id="SSF56645">
    <property type="entry name" value="Acyl-CoA dehydrogenase NM domain-like"/>
    <property type="match status" value="1"/>
</dbReference>
<protein>
    <submittedName>
        <fullName evidence="1">Acyl-CoA dehydrogenase</fullName>
    </submittedName>
</protein>